<dbReference type="Gene3D" id="3.90.1150.10">
    <property type="entry name" value="Aspartate Aminotransferase, domain 1"/>
    <property type="match status" value="1"/>
</dbReference>
<dbReference type="InterPro" id="IPR000192">
    <property type="entry name" value="Aminotrans_V_dom"/>
</dbReference>
<accession>U2EUH5</accession>
<proteinExistence type="predicted"/>
<dbReference type="SUPFAM" id="SSF53383">
    <property type="entry name" value="PLP-dependent transferases"/>
    <property type="match status" value="1"/>
</dbReference>
<evidence type="ECO:0000256" key="1">
    <source>
        <dbReference type="ARBA" id="ARBA00022898"/>
    </source>
</evidence>
<protein>
    <submittedName>
        <fullName evidence="3">Cysteine desulfurase</fullName>
    </submittedName>
</protein>
<dbReference type="PATRIC" id="fig|1242968.3.peg.1495"/>
<evidence type="ECO:0000259" key="2">
    <source>
        <dbReference type="Pfam" id="PF00266"/>
    </source>
</evidence>
<dbReference type="PANTHER" id="PTHR43586:SF8">
    <property type="entry name" value="CYSTEINE DESULFURASE 1, CHLOROPLASTIC"/>
    <property type="match status" value="1"/>
</dbReference>
<dbReference type="Pfam" id="PF00266">
    <property type="entry name" value="Aminotran_5"/>
    <property type="match status" value="1"/>
</dbReference>
<dbReference type="Proteomes" id="UP000016620">
    <property type="component" value="Unassembled WGS sequence"/>
</dbReference>
<evidence type="ECO:0000313" key="3">
    <source>
        <dbReference type="EMBL" id="ERJ27826.1"/>
    </source>
</evidence>
<dbReference type="AlphaFoldDB" id="U2EUH5"/>
<name>U2EUH5_9BACT</name>
<gene>
    <name evidence="3" type="ORF">UNSWCS_427</name>
</gene>
<dbReference type="PANTHER" id="PTHR43586">
    <property type="entry name" value="CYSTEINE DESULFURASE"/>
    <property type="match status" value="1"/>
</dbReference>
<sequence length="476" mass="53293">MSILWLKFRILCVADCSIFLENFNYNHAKTKRLKLVNLEHIRRDIILKKGIHYFDYTASGLAYKPIEDEVADILKTYANTHSLTSSNAYKTQLLYDSARSELKRFLGLDDSFYLIATGYGATGAIKKFQELLGLYVPPAAKRRFDLKTNNDSPLVILGPYEHHSNEISFKEALCEVERIRLAKDGSIDLSHLEQILKINAGREIIASFSAASNVTGVISDYKQIYTLVKKFGGIVAFDVASLSAYANLDCDYFDALFISPHKLLGGVGSCGLLAIKKVLANDDVPSFAGGGTVSYVSKNYHIFLKDQEALEEAGTPPILGLIRANLAYKLREEIGLATIYENESELSEYFCQRLREIPELVSYCPANLKRLAIFSFNVKNVAPYELSKILSKEYGIQTRAGCSCAGSYGHDLLGLKEDPNFTHKPGWVRVSLHYTHTFEDIDYLVSAIKKSIEKYALSWQVKDPFDVKEISGCVSE</sequence>
<dbReference type="InterPro" id="IPR015424">
    <property type="entry name" value="PyrdxlP-dep_Trfase"/>
</dbReference>
<organism evidence="3 4">
    <name type="scientific">Campylobacter concisus UNSWCS</name>
    <dbReference type="NCBI Taxonomy" id="1242968"/>
    <lineage>
        <taxon>Bacteria</taxon>
        <taxon>Pseudomonadati</taxon>
        <taxon>Campylobacterota</taxon>
        <taxon>Epsilonproteobacteria</taxon>
        <taxon>Campylobacterales</taxon>
        <taxon>Campylobacteraceae</taxon>
        <taxon>Campylobacter</taxon>
    </lineage>
</organism>
<comment type="caution">
    <text evidence="3">The sequence shown here is derived from an EMBL/GenBank/DDBJ whole genome shotgun (WGS) entry which is preliminary data.</text>
</comment>
<dbReference type="EMBL" id="ANNG01000031">
    <property type="protein sequence ID" value="ERJ27826.1"/>
    <property type="molecule type" value="Genomic_DNA"/>
</dbReference>
<feature type="domain" description="Aminotransferase class V" evidence="2">
    <location>
        <begin position="53"/>
        <end position="444"/>
    </location>
</feature>
<keyword evidence="1" id="KW-0663">Pyridoxal phosphate</keyword>
<dbReference type="InterPro" id="IPR015422">
    <property type="entry name" value="PyrdxlP-dep_Trfase_small"/>
</dbReference>
<dbReference type="Gene3D" id="3.40.640.10">
    <property type="entry name" value="Type I PLP-dependent aspartate aminotransferase-like (Major domain)"/>
    <property type="match status" value="1"/>
</dbReference>
<dbReference type="InterPro" id="IPR015421">
    <property type="entry name" value="PyrdxlP-dep_Trfase_major"/>
</dbReference>
<reference evidence="3 4" key="1">
    <citation type="journal article" date="2013" name="BMC Genomics">
        <title>Comparative genomics of Campylobacter concisus isolates reveals genetic diversity and provides insights into disease association.</title>
        <authorList>
            <person name="Deshpande N.P."/>
            <person name="Kaakoush N.O."/>
            <person name="Wilkins M.R."/>
            <person name="Mitchell H.M."/>
        </authorList>
    </citation>
    <scope>NUCLEOTIDE SEQUENCE [LARGE SCALE GENOMIC DNA]</scope>
    <source>
        <strain evidence="3 4">UNSWCS</strain>
    </source>
</reference>
<evidence type="ECO:0000313" key="4">
    <source>
        <dbReference type="Proteomes" id="UP000016620"/>
    </source>
</evidence>